<dbReference type="GO" id="GO:0043107">
    <property type="term" value="P:type IV pilus-dependent motility"/>
    <property type="evidence" value="ECO:0007669"/>
    <property type="project" value="InterPro"/>
</dbReference>
<dbReference type="InterPro" id="IPR014717">
    <property type="entry name" value="Transl_elong_EF1B/ribsomal_bS6"/>
</dbReference>
<protein>
    <submittedName>
        <fullName evidence="3">Type IV pilus biogenesis protein PilO</fullName>
    </submittedName>
</protein>
<dbReference type="Gene3D" id="3.30.70.60">
    <property type="match status" value="1"/>
</dbReference>
<evidence type="ECO:0000256" key="1">
    <source>
        <dbReference type="SAM" id="Coils"/>
    </source>
</evidence>
<dbReference type="PANTHER" id="PTHR39555">
    <property type="entry name" value="FIMBRIAL ASSEMBLY PROTEIN PILO-LIKE PROTEIN-RELATED"/>
    <property type="match status" value="1"/>
</dbReference>
<dbReference type="GO" id="GO:0043683">
    <property type="term" value="P:type IV pilus assembly"/>
    <property type="evidence" value="ECO:0007669"/>
    <property type="project" value="InterPro"/>
</dbReference>
<dbReference type="EMBL" id="UOFU01000317">
    <property type="protein sequence ID" value="VAX03257.1"/>
    <property type="molecule type" value="Genomic_DNA"/>
</dbReference>
<keyword evidence="2" id="KW-0472">Membrane</keyword>
<feature type="coiled-coil region" evidence="1">
    <location>
        <begin position="50"/>
        <end position="87"/>
    </location>
</feature>
<name>A0A3B1BE25_9ZZZZ</name>
<proteinExistence type="predicted"/>
<reference evidence="3" key="1">
    <citation type="submission" date="2018-06" db="EMBL/GenBank/DDBJ databases">
        <authorList>
            <person name="Zhirakovskaya E."/>
        </authorList>
    </citation>
    <scope>NUCLEOTIDE SEQUENCE</scope>
</reference>
<dbReference type="PANTHER" id="PTHR39555:SF1">
    <property type="entry name" value="TYPE IV PILUS INNER MEMBRANE COMPONENT PILO"/>
    <property type="match status" value="1"/>
</dbReference>
<evidence type="ECO:0000256" key="2">
    <source>
        <dbReference type="SAM" id="Phobius"/>
    </source>
</evidence>
<sequence>MNLDLDLNNLDFNNIGSWPAAARAVVVALLCGTLLFLGYYLDISDQLLTLEQAEAKEITLKAEFEKKQAKAANLAAYQEQMEEMEHTFGTLLLQLPGKTEVAEVLVDVSHVGIQTGLEFELFKPAAEIPKEFYAELPIQLRVIGTAHEFGNFVSGIAALPRIVTLHDLTVTHKAKSEDNKSGQLTMSATAKTYRYLDEDEKSASNTRKRKGK</sequence>
<dbReference type="AlphaFoldDB" id="A0A3B1BE25"/>
<dbReference type="InterPro" id="IPR007445">
    <property type="entry name" value="PilO"/>
</dbReference>
<evidence type="ECO:0000313" key="3">
    <source>
        <dbReference type="EMBL" id="VAX03257.1"/>
    </source>
</evidence>
<dbReference type="PIRSF" id="PIRSF016482">
    <property type="entry name" value="PilO"/>
    <property type="match status" value="1"/>
</dbReference>
<organism evidence="3">
    <name type="scientific">hydrothermal vent metagenome</name>
    <dbReference type="NCBI Taxonomy" id="652676"/>
    <lineage>
        <taxon>unclassified sequences</taxon>
        <taxon>metagenomes</taxon>
        <taxon>ecological metagenomes</taxon>
    </lineage>
</organism>
<keyword evidence="2" id="KW-1133">Transmembrane helix</keyword>
<gene>
    <name evidence="3" type="ORF">MNBD_GAMMA20-2331</name>
</gene>
<keyword evidence="2" id="KW-0812">Transmembrane</keyword>
<keyword evidence="1" id="KW-0175">Coiled coil</keyword>
<dbReference type="Pfam" id="PF04350">
    <property type="entry name" value="PilO"/>
    <property type="match status" value="1"/>
</dbReference>
<dbReference type="Gene3D" id="1.10.287.540">
    <property type="entry name" value="Helix hairpin bin"/>
    <property type="match status" value="1"/>
</dbReference>
<feature type="transmembrane region" description="Helical" evidence="2">
    <location>
        <begin position="20"/>
        <end position="41"/>
    </location>
</feature>
<accession>A0A3B1BE25</accession>